<comment type="similarity">
    <text evidence="1">Belongs to the UPF0312 family.</text>
</comment>
<dbReference type="Pfam" id="PF04264">
    <property type="entry name" value="YceI"/>
    <property type="match status" value="1"/>
</dbReference>
<comment type="caution">
    <text evidence="4">The sequence shown here is derived from an EMBL/GenBank/DDBJ whole genome shotgun (WGS) entry which is preliminary data.</text>
</comment>
<keyword evidence="5" id="KW-1185">Reference proteome</keyword>
<gene>
    <name evidence="4" type="ORF">H7B67_26475</name>
</gene>
<dbReference type="EMBL" id="JACJVQ010000024">
    <property type="protein sequence ID" value="MBB6637685.1"/>
    <property type="molecule type" value="Genomic_DNA"/>
</dbReference>
<dbReference type="RefSeq" id="WP_185122895.1">
    <property type="nucleotide sequence ID" value="NZ_JACJVQ010000024.1"/>
</dbReference>
<evidence type="ECO:0000256" key="2">
    <source>
        <dbReference type="SAM" id="MobiDB-lite"/>
    </source>
</evidence>
<evidence type="ECO:0000259" key="3">
    <source>
        <dbReference type="SMART" id="SM00867"/>
    </source>
</evidence>
<accession>A0A841T4U9</accession>
<dbReference type="SMART" id="SM00867">
    <property type="entry name" value="YceI"/>
    <property type="match status" value="1"/>
</dbReference>
<dbReference type="PANTHER" id="PTHR34406:SF1">
    <property type="entry name" value="PROTEIN YCEI"/>
    <property type="match status" value="1"/>
</dbReference>
<organism evidence="4 5">
    <name type="scientific">Cohnella thailandensis</name>
    <dbReference type="NCBI Taxonomy" id="557557"/>
    <lineage>
        <taxon>Bacteria</taxon>
        <taxon>Bacillati</taxon>
        <taxon>Bacillota</taxon>
        <taxon>Bacilli</taxon>
        <taxon>Bacillales</taxon>
        <taxon>Paenibacillaceae</taxon>
        <taxon>Cohnella</taxon>
    </lineage>
</organism>
<sequence>MKRKTKGWLIGGALAVVVLGTGAYTWSNDYLGNNIDIEGVIPADAGAASPSSSAGSSAEPGASASSSAASGATVTGEQLNGNWTISEGSKLYLSVTTSRETVNFVDEAVSGSWALNVDDASQTSAEGKIDMASLDSGNGQRDGHVKGEEYLNVSEFPEATFQATSFEGLPAEWTEGSASDFKMTGTLTVRGVEKEVTFDAKTMYRDGQVLLSGTAIVTFADFGMENPHSVVLDTENDLSVQLELVLDKA</sequence>
<evidence type="ECO:0000256" key="1">
    <source>
        <dbReference type="ARBA" id="ARBA00008812"/>
    </source>
</evidence>
<evidence type="ECO:0000313" key="5">
    <source>
        <dbReference type="Proteomes" id="UP000535838"/>
    </source>
</evidence>
<evidence type="ECO:0000313" key="4">
    <source>
        <dbReference type="EMBL" id="MBB6637685.1"/>
    </source>
</evidence>
<protein>
    <submittedName>
        <fullName evidence="4">YceI family protein</fullName>
    </submittedName>
</protein>
<reference evidence="4 5" key="1">
    <citation type="submission" date="2020-08" db="EMBL/GenBank/DDBJ databases">
        <title>Cohnella phylogeny.</title>
        <authorList>
            <person name="Dunlap C."/>
        </authorList>
    </citation>
    <scope>NUCLEOTIDE SEQUENCE [LARGE SCALE GENOMIC DNA]</scope>
    <source>
        <strain evidence="4 5">DSM 25241</strain>
    </source>
</reference>
<dbReference type="InterPro" id="IPR007372">
    <property type="entry name" value="Lipid/polyisoprenoid-bd_YceI"/>
</dbReference>
<dbReference type="InterPro" id="IPR036761">
    <property type="entry name" value="TTHA0802/YceI-like_sf"/>
</dbReference>
<dbReference type="PANTHER" id="PTHR34406">
    <property type="entry name" value="PROTEIN YCEI"/>
    <property type="match status" value="1"/>
</dbReference>
<proteinExistence type="inferred from homology"/>
<name>A0A841T4U9_9BACL</name>
<dbReference type="SUPFAM" id="SSF101874">
    <property type="entry name" value="YceI-like"/>
    <property type="match status" value="1"/>
</dbReference>
<feature type="region of interest" description="Disordered" evidence="2">
    <location>
        <begin position="46"/>
        <end position="70"/>
    </location>
</feature>
<dbReference type="Proteomes" id="UP000535838">
    <property type="component" value="Unassembled WGS sequence"/>
</dbReference>
<dbReference type="Gene3D" id="2.40.128.110">
    <property type="entry name" value="Lipid/polyisoprenoid-binding, YceI-like"/>
    <property type="match status" value="1"/>
</dbReference>
<dbReference type="AlphaFoldDB" id="A0A841T4U9"/>
<feature type="domain" description="Lipid/polyisoprenoid-binding YceI-like" evidence="3">
    <location>
        <begin position="82"/>
        <end position="245"/>
    </location>
</feature>